<protein>
    <submittedName>
        <fullName evidence="1">Glutaredoxin family protein</fullName>
    </submittedName>
</protein>
<proteinExistence type="predicted"/>
<dbReference type="EMBL" id="CP149782">
    <property type="protein sequence ID" value="WYF45807.1"/>
    <property type="molecule type" value="Genomic_DNA"/>
</dbReference>
<sequence length="85" mass="9790">MSRLPQLTLYSRPGCHLCEQAAEHLEQMELPYQVCNIDDDPELRARYGHHIPVLALGERELLHGVLSRPRLTQLKLQLLREVAPL</sequence>
<accession>A0AAU6Q635</accession>
<dbReference type="PANTHER" id="PTHR33558">
    <property type="entry name" value="GLUTAREDOXIN-LIKE PROTEIN C5ORF63 HOMOLOG"/>
    <property type="match status" value="1"/>
</dbReference>
<dbReference type="Gene3D" id="3.40.30.10">
    <property type="entry name" value="Glutaredoxin"/>
    <property type="match status" value="1"/>
</dbReference>
<evidence type="ECO:0000313" key="1">
    <source>
        <dbReference type="EMBL" id="WYF45807.1"/>
    </source>
</evidence>
<reference evidence="1" key="1">
    <citation type="submission" date="2024-03" db="EMBL/GenBank/DDBJ databases">
        <title>Deinococcus weizhi sp. nov., isolated from human skin.</title>
        <authorList>
            <person name="Wei Z."/>
            <person name="Tian F."/>
            <person name="Yang C."/>
            <person name="Xin L.T."/>
            <person name="Wen Z.J."/>
            <person name="Lan K.C."/>
            <person name="Yu L."/>
            <person name="Zhe W."/>
            <person name="Dan F.D."/>
            <person name="Jun W."/>
            <person name="Rui Z."/>
            <person name="Yong X.J."/>
            <person name="Ting Y."/>
            <person name="Wei X."/>
            <person name="Xu Z.G."/>
            <person name="Xin Z."/>
            <person name="Dong F.G."/>
            <person name="Ni X.M."/>
            <person name="Zheng M.G."/>
            <person name="Chun Y."/>
            <person name="Qian W.X."/>
        </authorList>
    </citation>
    <scope>NUCLEOTIDE SEQUENCE</scope>
    <source>
        <strain evidence="1">VB142</strain>
    </source>
</reference>
<gene>
    <name evidence="1" type="ORF">WDJ50_06750</name>
</gene>
<dbReference type="Pfam" id="PF05768">
    <property type="entry name" value="Glrx-like"/>
    <property type="match status" value="1"/>
</dbReference>
<dbReference type="PANTHER" id="PTHR33558:SF1">
    <property type="entry name" value="GLUTAREDOXIN-LIKE PROTEIN C5ORF63 HOMOLOG"/>
    <property type="match status" value="1"/>
</dbReference>
<dbReference type="InterPro" id="IPR036249">
    <property type="entry name" value="Thioredoxin-like_sf"/>
</dbReference>
<dbReference type="CDD" id="cd02976">
    <property type="entry name" value="NrdH"/>
    <property type="match status" value="1"/>
</dbReference>
<name>A0AAU6Q635_9DEIO</name>
<dbReference type="RefSeq" id="WP_339097131.1">
    <property type="nucleotide sequence ID" value="NZ_CP149782.1"/>
</dbReference>
<dbReference type="InterPro" id="IPR052565">
    <property type="entry name" value="Glutaredoxin-like_YDR286C"/>
</dbReference>
<dbReference type="AlphaFoldDB" id="A0AAU6Q635"/>
<dbReference type="SUPFAM" id="SSF52833">
    <property type="entry name" value="Thioredoxin-like"/>
    <property type="match status" value="1"/>
</dbReference>
<dbReference type="InterPro" id="IPR008554">
    <property type="entry name" value="Glutaredoxin-like"/>
</dbReference>
<organism evidence="1">
    <name type="scientific">Deinococcus sp. VB142</name>
    <dbReference type="NCBI Taxonomy" id="3112952"/>
    <lineage>
        <taxon>Bacteria</taxon>
        <taxon>Thermotogati</taxon>
        <taxon>Deinococcota</taxon>
        <taxon>Deinococci</taxon>
        <taxon>Deinococcales</taxon>
        <taxon>Deinococcaceae</taxon>
        <taxon>Deinococcus</taxon>
    </lineage>
</organism>